<comment type="pathway">
    <text evidence="4">Cofactor biosynthesis; (R)-pantothenate biosynthesis; (R)-pantoate from 3-methyl-2-oxobutanoate: step 2/2.</text>
</comment>
<protein>
    <recommendedName>
        <fullName evidence="4">2-dehydropantoate 2-reductase</fullName>
        <ecNumber evidence="4">1.1.1.169</ecNumber>
    </recommendedName>
    <alternativeName>
        <fullName evidence="4">Ketopantoate reductase</fullName>
    </alternativeName>
</protein>
<dbReference type="Pfam" id="PF08546">
    <property type="entry name" value="ApbA_C"/>
    <property type="match status" value="1"/>
</dbReference>
<dbReference type="GO" id="GO:0015940">
    <property type="term" value="P:pantothenate biosynthetic process"/>
    <property type="evidence" value="ECO:0007669"/>
    <property type="project" value="UniProtKB-UniPathway"/>
</dbReference>
<keyword evidence="4" id="KW-0566">Pantothenate biosynthesis</keyword>
<dbReference type="PANTHER" id="PTHR21708:SF26">
    <property type="entry name" value="2-DEHYDROPANTOATE 2-REDUCTASE"/>
    <property type="match status" value="1"/>
</dbReference>
<dbReference type="NCBIfam" id="TIGR00745">
    <property type="entry name" value="apbA_panE"/>
    <property type="match status" value="1"/>
</dbReference>
<dbReference type="GO" id="GO:0005737">
    <property type="term" value="C:cytoplasm"/>
    <property type="evidence" value="ECO:0007669"/>
    <property type="project" value="TreeGrafter"/>
</dbReference>
<evidence type="ECO:0000256" key="1">
    <source>
        <dbReference type="ARBA" id="ARBA00007870"/>
    </source>
</evidence>
<feature type="domain" description="Ketopantoate reductase C-terminal" evidence="7">
    <location>
        <begin position="186"/>
        <end position="311"/>
    </location>
</feature>
<evidence type="ECO:0000313" key="8">
    <source>
        <dbReference type="EMBL" id="ADU28115.1"/>
    </source>
</evidence>
<keyword evidence="2 4" id="KW-0521">NADP</keyword>
<dbReference type="Gene3D" id="3.40.50.720">
    <property type="entry name" value="NAD(P)-binding Rossmann-like Domain"/>
    <property type="match status" value="1"/>
</dbReference>
<dbReference type="eggNOG" id="COG1893">
    <property type="taxonomic scope" value="Bacteria"/>
</dbReference>
<dbReference type="EC" id="1.1.1.169" evidence="4"/>
<name>E6U745_ETHHY</name>
<comment type="function">
    <text evidence="4">Catalyzes the NADPH-dependent reduction of ketopantoate into pantoic acid.</text>
</comment>
<evidence type="ECO:0000256" key="4">
    <source>
        <dbReference type="RuleBase" id="RU362068"/>
    </source>
</evidence>
<dbReference type="STRING" id="663278.Ethha_2622"/>
<dbReference type="InterPro" id="IPR036291">
    <property type="entry name" value="NAD(P)-bd_dom_sf"/>
</dbReference>
<evidence type="ECO:0000313" key="9">
    <source>
        <dbReference type="Proteomes" id="UP000001551"/>
    </source>
</evidence>
<reference evidence="8 9" key="1">
    <citation type="submission" date="2010-12" db="EMBL/GenBank/DDBJ databases">
        <title>Complete sequence of Ethanoligenens harbinense YUAN-3.</title>
        <authorList>
            <person name="Lucas S."/>
            <person name="Copeland A."/>
            <person name="Lapidus A."/>
            <person name="Cheng J.-F."/>
            <person name="Bruce D."/>
            <person name="Goodwin L."/>
            <person name="Pitluck S."/>
            <person name="Chertkov O."/>
            <person name="Misra M."/>
            <person name="Detter J.C."/>
            <person name="Han C."/>
            <person name="Tapia R."/>
            <person name="Land M."/>
            <person name="Hauser L."/>
            <person name="Jeffries C."/>
            <person name="Kyrpides N."/>
            <person name="Ivanova N."/>
            <person name="Mikhailova N."/>
            <person name="Wang A."/>
            <person name="Mouttaki H."/>
            <person name="He Z."/>
            <person name="Zhou J."/>
            <person name="Hemme C.L."/>
            <person name="Woyke T."/>
        </authorList>
    </citation>
    <scope>NUCLEOTIDE SEQUENCE [LARGE SCALE GENOMIC DNA]</scope>
    <source>
        <strain evidence="9">DSM 18485 / JCM 12961 / CGMCC 1.5033 / YUAN-3</strain>
    </source>
</reference>
<comment type="similarity">
    <text evidence="1 4">Belongs to the ketopantoate reductase family.</text>
</comment>
<dbReference type="InterPro" id="IPR013328">
    <property type="entry name" value="6PGD_dom2"/>
</dbReference>
<accession>E6U745</accession>
<evidence type="ECO:0000259" key="7">
    <source>
        <dbReference type="Pfam" id="PF08546"/>
    </source>
</evidence>
<proteinExistence type="inferred from homology"/>
<dbReference type="RefSeq" id="WP_013486458.1">
    <property type="nucleotide sequence ID" value="NC_014828.1"/>
</dbReference>
<dbReference type="UniPathway" id="UPA00028">
    <property type="reaction ID" value="UER00004"/>
</dbReference>
<evidence type="ECO:0000259" key="6">
    <source>
        <dbReference type="Pfam" id="PF02558"/>
    </source>
</evidence>
<keyword evidence="5" id="KW-0732">Signal</keyword>
<evidence type="ECO:0000256" key="5">
    <source>
        <dbReference type="SAM" id="SignalP"/>
    </source>
</evidence>
<dbReference type="InterPro" id="IPR013752">
    <property type="entry name" value="KPA_reductase"/>
</dbReference>
<dbReference type="PANTHER" id="PTHR21708">
    <property type="entry name" value="PROBABLE 2-DEHYDROPANTOATE 2-REDUCTASE"/>
    <property type="match status" value="1"/>
</dbReference>
<feature type="signal peptide" evidence="5">
    <location>
        <begin position="1"/>
        <end position="21"/>
    </location>
</feature>
<dbReference type="InterPro" id="IPR013332">
    <property type="entry name" value="KPR_N"/>
</dbReference>
<organism evidence="8 9">
    <name type="scientific">Ethanoligenens harbinense (strain DSM 18485 / JCM 12961 / CGMCC 1.5033 / YUAN-3)</name>
    <dbReference type="NCBI Taxonomy" id="663278"/>
    <lineage>
        <taxon>Bacteria</taxon>
        <taxon>Bacillati</taxon>
        <taxon>Bacillota</taxon>
        <taxon>Clostridia</taxon>
        <taxon>Eubacteriales</taxon>
        <taxon>Oscillospiraceae</taxon>
        <taxon>Ethanoligenens</taxon>
    </lineage>
</organism>
<keyword evidence="9" id="KW-1185">Reference proteome</keyword>
<keyword evidence="3 4" id="KW-0560">Oxidoreductase</keyword>
<sequence length="317" mass="33492">MKLLMIGCGAVGLSVASALFAAGEAPDLVARGETRRALAANGITRTGALGEAFVPPERLRLYEEITQAPGGYDAVLVTVKTTASAAVAARLAACPSLLAPGGRIVLLQNGFGTERPFLPYFKKEQFVQATISIGFCRPAPSVSEVTVFSAPVRLGSLYGGDTWVLPLAEAVAAGGIPCTAETEIGKSVWAKMLYNCTLNALGAILGADYGMLADSPDAVVLMKQLIRETFAVMRALGFSTYWPDAASYERVFFEKILPPTRAHRPSTLQDVEARRKTEIGTLNGAVAEYGETHGVNVPCSGMLTSLIRAKESMYPAG</sequence>
<dbReference type="Proteomes" id="UP000001551">
    <property type="component" value="Chromosome"/>
</dbReference>
<gene>
    <name evidence="8" type="ordered locus">Ethha_2622</name>
</gene>
<dbReference type="AlphaFoldDB" id="E6U745"/>
<evidence type="ECO:0000256" key="3">
    <source>
        <dbReference type="ARBA" id="ARBA00023002"/>
    </source>
</evidence>
<feature type="domain" description="Ketopantoate reductase N-terminal" evidence="6">
    <location>
        <begin position="5"/>
        <end position="155"/>
    </location>
</feature>
<dbReference type="KEGG" id="eha:Ethha_2622"/>
<dbReference type="EMBL" id="CP002400">
    <property type="protein sequence ID" value="ADU28115.1"/>
    <property type="molecule type" value="Genomic_DNA"/>
</dbReference>
<dbReference type="InterPro" id="IPR051402">
    <property type="entry name" value="KPR-Related"/>
</dbReference>
<dbReference type="InterPro" id="IPR008927">
    <property type="entry name" value="6-PGluconate_DH-like_C_sf"/>
</dbReference>
<dbReference type="GO" id="GO:0008677">
    <property type="term" value="F:2-dehydropantoate 2-reductase activity"/>
    <property type="evidence" value="ECO:0007669"/>
    <property type="project" value="UniProtKB-EC"/>
</dbReference>
<comment type="catalytic activity">
    <reaction evidence="4">
        <text>(R)-pantoate + NADP(+) = 2-dehydropantoate + NADPH + H(+)</text>
        <dbReference type="Rhea" id="RHEA:16233"/>
        <dbReference type="ChEBI" id="CHEBI:11561"/>
        <dbReference type="ChEBI" id="CHEBI:15378"/>
        <dbReference type="ChEBI" id="CHEBI:15980"/>
        <dbReference type="ChEBI" id="CHEBI:57783"/>
        <dbReference type="ChEBI" id="CHEBI:58349"/>
        <dbReference type="EC" id="1.1.1.169"/>
    </reaction>
</comment>
<dbReference type="SUPFAM" id="SSF48179">
    <property type="entry name" value="6-phosphogluconate dehydrogenase C-terminal domain-like"/>
    <property type="match status" value="1"/>
</dbReference>
<feature type="chain" id="PRO_5030168421" description="2-dehydropantoate 2-reductase" evidence="5">
    <location>
        <begin position="22"/>
        <end position="317"/>
    </location>
</feature>
<dbReference type="HOGENOM" id="CLU_031468_0_0_9"/>
<dbReference type="Pfam" id="PF02558">
    <property type="entry name" value="ApbA"/>
    <property type="match status" value="1"/>
</dbReference>
<evidence type="ECO:0000256" key="2">
    <source>
        <dbReference type="ARBA" id="ARBA00022857"/>
    </source>
</evidence>
<dbReference type="SUPFAM" id="SSF51735">
    <property type="entry name" value="NAD(P)-binding Rossmann-fold domains"/>
    <property type="match status" value="1"/>
</dbReference>
<dbReference type="Gene3D" id="1.10.1040.10">
    <property type="entry name" value="N-(1-d-carboxylethyl)-l-norvaline Dehydrogenase, domain 2"/>
    <property type="match status" value="1"/>
</dbReference>
<dbReference type="InterPro" id="IPR003710">
    <property type="entry name" value="ApbA"/>
</dbReference>